<dbReference type="InterPro" id="IPR043128">
    <property type="entry name" value="Rev_trsase/Diguanyl_cyclase"/>
</dbReference>
<dbReference type="Pfam" id="PF00817">
    <property type="entry name" value="IMS"/>
    <property type="match status" value="1"/>
</dbReference>
<evidence type="ECO:0000256" key="4">
    <source>
        <dbReference type="SAM" id="SignalP"/>
    </source>
</evidence>
<evidence type="ECO:0000313" key="7">
    <source>
        <dbReference type="Proteomes" id="UP001413721"/>
    </source>
</evidence>
<keyword evidence="7" id="KW-1185">Reference proteome</keyword>
<evidence type="ECO:0000256" key="1">
    <source>
        <dbReference type="ARBA" id="ARBA00010945"/>
    </source>
</evidence>
<protein>
    <recommendedName>
        <fullName evidence="5">UmuC domain-containing protein</fullName>
    </recommendedName>
</protein>
<evidence type="ECO:0000256" key="3">
    <source>
        <dbReference type="SAM" id="MobiDB-lite"/>
    </source>
</evidence>
<dbReference type="RefSeq" id="WP_345937095.1">
    <property type="nucleotide sequence ID" value="NZ_JBBKTW010000003.1"/>
</dbReference>
<dbReference type="InterPro" id="IPR050356">
    <property type="entry name" value="SulA_CellDiv_inhibitor"/>
</dbReference>
<feature type="signal peptide" evidence="4">
    <location>
        <begin position="1"/>
        <end position="27"/>
    </location>
</feature>
<dbReference type="Gene3D" id="3.30.70.270">
    <property type="match status" value="1"/>
</dbReference>
<evidence type="ECO:0000256" key="2">
    <source>
        <dbReference type="ARBA" id="ARBA00022763"/>
    </source>
</evidence>
<organism evidence="6 7">
    <name type="scientific">Tistrella arctica</name>
    <dbReference type="NCBI Taxonomy" id="3133430"/>
    <lineage>
        <taxon>Bacteria</taxon>
        <taxon>Pseudomonadati</taxon>
        <taxon>Pseudomonadota</taxon>
        <taxon>Alphaproteobacteria</taxon>
        <taxon>Geminicoccales</taxon>
        <taxon>Geminicoccaceae</taxon>
        <taxon>Tistrella</taxon>
    </lineage>
</organism>
<proteinExistence type="inferred from homology"/>
<accession>A0ABU9YHE7</accession>
<name>A0ABU9YHE7_9PROT</name>
<feature type="region of interest" description="Disordered" evidence="3">
    <location>
        <begin position="443"/>
        <end position="472"/>
    </location>
</feature>
<feature type="domain" description="UmuC" evidence="5">
    <location>
        <begin position="48"/>
        <end position="175"/>
    </location>
</feature>
<keyword evidence="4" id="KW-0732">Signal</keyword>
<feature type="compositionally biased region" description="Pro residues" evidence="3">
    <location>
        <begin position="462"/>
        <end position="472"/>
    </location>
</feature>
<dbReference type="InterPro" id="IPR043502">
    <property type="entry name" value="DNA/RNA_pol_sf"/>
</dbReference>
<dbReference type="PANTHER" id="PTHR35369:SF2">
    <property type="entry name" value="BLR3025 PROTEIN"/>
    <property type="match status" value="1"/>
</dbReference>
<keyword evidence="2" id="KW-0227">DNA damage</keyword>
<dbReference type="PANTHER" id="PTHR35369">
    <property type="entry name" value="BLR3025 PROTEIN-RELATED"/>
    <property type="match status" value="1"/>
</dbReference>
<dbReference type="SUPFAM" id="SSF56672">
    <property type="entry name" value="DNA/RNA polymerases"/>
    <property type="match status" value="1"/>
</dbReference>
<feature type="chain" id="PRO_5045492235" description="UmuC domain-containing protein" evidence="4">
    <location>
        <begin position="28"/>
        <end position="587"/>
    </location>
</feature>
<dbReference type="Gene3D" id="3.40.1170.60">
    <property type="match status" value="1"/>
</dbReference>
<dbReference type="CDD" id="cd03468">
    <property type="entry name" value="PolY_like"/>
    <property type="match status" value="1"/>
</dbReference>
<evidence type="ECO:0000313" key="6">
    <source>
        <dbReference type="EMBL" id="MEN2988227.1"/>
    </source>
</evidence>
<comment type="caution">
    <text evidence="6">The sequence shown here is derived from an EMBL/GenBank/DDBJ whole genome shotgun (WGS) entry which is preliminary data.</text>
</comment>
<dbReference type="InterPro" id="IPR001126">
    <property type="entry name" value="UmuC"/>
</dbReference>
<gene>
    <name evidence="6" type="ORF">WG926_07920</name>
</gene>
<dbReference type="EMBL" id="JBBKTW010000003">
    <property type="protein sequence ID" value="MEN2988227.1"/>
    <property type="molecule type" value="Genomic_DNA"/>
</dbReference>
<dbReference type="Proteomes" id="UP001413721">
    <property type="component" value="Unassembled WGS sequence"/>
</dbReference>
<reference evidence="6 7" key="1">
    <citation type="submission" date="2024-03" db="EMBL/GenBank/DDBJ databases">
        <title>High-quality draft genome sequencing of Tistrella sp. BH-R2-4.</title>
        <authorList>
            <person name="Dong C."/>
        </authorList>
    </citation>
    <scope>NUCLEOTIDE SEQUENCE [LARGE SCALE GENOMIC DNA]</scope>
    <source>
        <strain evidence="6 7">BH-R2-4</strain>
    </source>
</reference>
<sequence>MPDIPVPARRRQILPRRVLALSLPSLALDRQAALAAAAGDDQAARDWRHGPAACHAPGPRGPVLTAISQIAHDQGVRPGMTLAEARARLATIRLAPADPRGDRHLLARLADMADRFSPAVALDGGRGLLLDITGVAHLFGGEAALAARAVRLLSRQGRLTIRTAIAPGPLAASVLARHRQPSLIITPDGADAAAALAHAVGPLPIEAIVEDHPQAVQGLARLGIRRIDALNALPRQSVAERFGPDVIAALDRLYGRMADPLHPRRPPAAVEARISWAEPIGRSEDIAAATASLVDRLAGDLATAGLGARQLLLSAHIVDGAVRSAELGLAMASRDPVHLMRLLAERLDRIDPGLGIEVMVLSAPRVQRLGVADRALPGLISCALPELAGHGQAVPTGQPVAIAALIDRIDARLGSGRVRAVRIDAAVMPEAVARLVSATGQAIGLDKPPTRPPAALDGPHRPTAPRPPRLLPRPEPVTVIAALPDDPPAQLRWRGRLHRVRLADGPERLHGPWWQMPGQMPGQVPGQVTETRDYYRIETWDGDRLWVFRAGTAPGLGADIPPTGTEEPGWFVPGWFVPGWFVHGIFP</sequence>
<comment type="similarity">
    <text evidence="1">Belongs to the DNA polymerase type-Y family.</text>
</comment>
<evidence type="ECO:0000259" key="5">
    <source>
        <dbReference type="Pfam" id="PF00817"/>
    </source>
</evidence>